<feature type="transmembrane region" description="Helical" evidence="1">
    <location>
        <begin position="66"/>
        <end position="89"/>
    </location>
</feature>
<feature type="transmembrane region" description="Helical" evidence="1">
    <location>
        <begin position="40"/>
        <end position="59"/>
    </location>
</feature>
<feature type="transmembrane region" description="Helical" evidence="1">
    <location>
        <begin position="157"/>
        <end position="178"/>
    </location>
</feature>
<gene>
    <name evidence="2" type="ORF">SDC9_66575</name>
</gene>
<keyword evidence="1" id="KW-1133">Transmembrane helix</keyword>
<evidence type="ECO:0000256" key="1">
    <source>
        <dbReference type="SAM" id="Phobius"/>
    </source>
</evidence>
<sequence>MSKTYRNAFIISIVLLAVAVLASALTTDWMNYVYKNGSIYSFYAKPAVTLLSLILVLCMKKYSIKGWWLLLAAFVCMFVTDILMSIVPLSATETVGGTTFMIGGILSILAHALLILRMREKWYCVKHLTWKRAWLPILVYGVAAVAIAILWKDVVRVGHAVLAPIYTFFFCTTMWFAWETVRSKLYPRINAVMMGVAATGWFLTEIFGEIYNLQIGPFSAIAFNIVWVFYGSNVILWALSTIDWKSGEKTL</sequence>
<organism evidence="2">
    <name type="scientific">bioreactor metagenome</name>
    <dbReference type="NCBI Taxonomy" id="1076179"/>
    <lineage>
        <taxon>unclassified sequences</taxon>
        <taxon>metagenomes</taxon>
        <taxon>ecological metagenomes</taxon>
    </lineage>
</organism>
<reference evidence="2" key="1">
    <citation type="submission" date="2019-08" db="EMBL/GenBank/DDBJ databases">
        <authorList>
            <person name="Kucharzyk K."/>
            <person name="Murdoch R.W."/>
            <person name="Higgins S."/>
            <person name="Loffler F."/>
        </authorList>
    </citation>
    <scope>NUCLEOTIDE SEQUENCE</scope>
</reference>
<name>A0A644XVA4_9ZZZZ</name>
<comment type="caution">
    <text evidence="2">The sequence shown here is derived from an EMBL/GenBank/DDBJ whole genome shotgun (WGS) entry which is preliminary data.</text>
</comment>
<feature type="transmembrane region" description="Helical" evidence="1">
    <location>
        <begin position="215"/>
        <end position="239"/>
    </location>
</feature>
<proteinExistence type="predicted"/>
<dbReference type="AlphaFoldDB" id="A0A644XVA4"/>
<evidence type="ECO:0008006" key="3">
    <source>
        <dbReference type="Google" id="ProtNLM"/>
    </source>
</evidence>
<accession>A0A644XVA4</accession>
<dbReference type="EMBL" id="VSSQ01003322">
    <property type="protein sequence ID" value="MPM20146.1"/>
    <property type="molecule type" value="Genomic_DNA"/>
</dbReference>
<feature type="transmembrane region" description="Helical" evidence="1">
    <location>
        <begin position="134"/>
        <end position="151"/>
    </location>
</feature>
<keyword evidence="1" id="KW-0812">Transmembrane</keyword>
<evidence type="ECO:0000313" key="2">
    <source>
        <dbReference type="EMBL" id="MPM20146.1"/>
    </source>
</evidence>
<keyword evidence="1" id="KW-0472">Membrane</keyword>
<feature type="transmembrane region" description="Helical" evidence="1">
    <location>
        <begin position="185"/>
        <end position="203"/>
    </location>
</feature>
<protein>
    <recommendedName>
        <fullName evidence="3">YhhN-like protein</fullName>
    </recommendedName>
</protein>
<feature type="transmembrane region" description="Helical" evidence="1">
    <location>
        <begin position="95"/>
        <end position="114"/>
    </location>
</feature>